<dbReference type="Proteomes" id="UP000637643">
    <property type="component" value="Unassembled WGS sequence"/>
</dbReference>
<comment type="catalytic activity">
    <reaction evidence="10 11">
        <text>(R)-pantoate + NADP(+) = 2-dehydropantoate + NADPH + H(+)</text>
        <dbReference type="Rhea" id="RHEA:16233"/>
        <dbReference type="ChEBI" id="CHEBI:11561"/>
        <dbReference type="ChEBI" id="CHEBI:15378"/>
        <dbReference type="ChEBI" id="CHEBI:15980"/>
        <dbReference type="ChEBI" id="CHEBI:57783"/>
        <dbReference type="ChEBI" id="CHEBI:58349"/>
        <dbReference type="EC" id="1.1.1.169"/>
    </reaction>
</comment>
<feature type="domain" description="Ketopantoate reductase N-terminal" evidence="12">
    <location>
        <begin position="4"/>
        <end position="160"/>
    </location>
</feature>
<keyword evidence="15" id="KW-1185">Reference proteome</keyword>
<comment type="pathway">
    <text evidence="2 11">Cofactor biosynthesis; (R)-pantothenate biosynthesis; (R)-pantoate from 3-methyl-2-oxobutanoate: step 2/2.</text>
</comment>
<dbReference type="PANTHER" id="PTHR43765:SF2">
    <property type="entry name" value="2-DEHYDROPANTOATE 2-REDUCTASE"/>
    <property type="match status" value="1"/>
</dbReference>
<dbReference type="InterPro" id="IPR008927">
    <property type="entry name" value="6-PGluconate_DH-like_C_sf"/>
</dbReference>
<dbReference type="Gene3D" id="1.10.1040.10">
    <property type="entry name" value="N-(1-d-carboxylethyl)-l-norvaline Dehydrogenase, domain 2"/>
    <property type="match status" value="1"/>
</dbReference>
<dbReference type="Pfam" id="PF08546">
    <property type="entry name" value="ApbA_C"/>
    <property type="match status" value="1"/>
</dbReference>
<dbReference type="InterPro" id="IPR050838">
    <property type="entry name" value="Ketopantoate_reductase"/>
</dbReference>
<reference evidence="14" key="2">
    <citation type="submission" date="2020-09" db="EMBL/GenBank/DDBJ databases">
        <authorList>
            <person name="Sun Q."/>
            <person name="Zhou Y."/>
        </authorList>
    </citation>
    <scope>NUCLEOTIDE SEQUENCE</scope>
    <source>
        <strain evidence="14">CGMCC 1.16134</strain>
    </source>
</reference>
<dbReference type="InterPro" id="IPR003710">
    <property type="entry name" value="ApbA"/>
</dbReference>
<evidence type="ECO:0000256" key="8">
    <source>
        <dbReference type="ARBA" id="ARBA00023002"/>
    </source>
</evidence>
<evidence type="ECO:0000256" key="10">
    <source>
        <dbReference type="ARBA" id="ARBA00048793"/>
    </source>
</evidence>
<dbReference type="Gene3D" id="3.40.50.720">
    <property type="entry name" value="NAD(P)-binding Rossmann-like Domain"/>
    <property type="match status" value="1"/>
</dbReference>
<dbReference type="PANTHER" id="PTHR43765">
    <property type="entry name" value="2-DEHYDROPANTOATE 2-REDUCTASE-RELATED"/>
    <property type="match status" value="1"/>
</dbReference>
<dbReference type="NCBIfam" id="TIGR00745">
    <property type="entry name" value="apbA_panE"/>
    <property type="match status" value="1"/>
</dbReference>
<comment type="function">
    <text evidence="1 11">Catalyzes the NADPH-dependent reduction of ketopantoate into pantoic acid.</text>
</comment>
<evidence type="ECO:0000256" key="5">
    <source>
        <dbReference type="ARBA" id="ARBA00019465"/>
    </source>
</evidence>
<dbReference type="EMBL" id="BMKR01000008">
    <property type="protein sequence ID" value="GGF77945.1"/>
    <property type="molecule type" value="Genomic_DNA"/>
</dbReference>
<evidence type="ECO:0000256" key="6">
    <source>
        <dbReference type="ARBA" id="ARBA00022655"/>
    </source>
</evidence>
<feature type="domain" description="Ketopantoate reductase C-terminal" evidence="13">
    <location>
        <begin position="200"/>
        <end position="320"/>
    </location>
</feature>
<proteinExistence type="inferred from homology"/>
<dbReference type="GO" id="GO:0008677">
    <property type="term" value="F:2-dehydropantoate 2-reductase activity"/>
    <property type="evidence" value="ECO:0007669"/>
    <property type="project" value="UniProtKB-EC"/>
</dbReference>
<sequence>MKIDIIGAGSLGLLLAGKLIGAGNEIRLWCRGPEQALELSRRGLIISYEDEREPLRLAGDRFYSASIDKFAAAYTQDPGEWIIVTVKQNALHHELPEFLQQVKDAQPHIVCFQNGRGHLAFLQALLPKANIYAAVTTVGAKRASGSEVIHAGEGGIWLGKESADPSADRQGSRGEAEPEAICLIEAFSLAGFSAHLSKEVDTMIYRKLLINAVINPLTAIWRIPNGELLASEHRIHMMRALYDEAVSVYDACGIGRDSLAWDNILEVCRATSSNTSSMLADVLASRTTEIRWINGSLVEMAERSGMDIPLHRWICRMVEGMIAEER</sequence>
<reference evidence="14" key="1">
    <citation type="journal article" date="2014" name="Int. J. Syst. Evol. Microbiol.">
        <title>Complete genome sequence of Corynebacterium casei LMG S-19264T (=DSM 44701T), isolated from a smear-ripened cheese.</title>
        <authorList>
            <consortium name="US DOE Joint Genome Institute (JGI-PGF)"/>
            <person name="Walter F."/>
            <person name="Albersmeier A."/>
            <person name="Kalinowski J."/>
            <person name="Ruckert C."/>
        </authorList>
    </citation>
    <scope>NUCLEOTIDE SEQUENCE</scope>
    <source>
        <strain evidence="14">CGMCC 1.16134</strain>
    </source>
</reference>
<dbReference type="AlphaFoldDB" id="A0A917FHU6"/>
<dbReference type="InterPro" id="IPR013328">
    <property type="entry name" value="6PGD_dom2"/>
</dbReference>
<evidence type="ECO:0000256" key="4">
    <source>
        <dbReference type="ARBA" id="ARBA00013014"/>
    </source>
</evidence>
<dbReference type="InterPro" id="IPR013332">
    <property type="entry name" value="KPR_N"/>
</dbReference>
<dbReference type="InterPro" id="IPR036291">
    <property type="entry name" value="NAD(P)-bd_dom_sf"/>
</dbReference>
<dbReference type="Pfam" id="PF02558">
    <property type="entry name" value="ApbA"/>
    <property type="match status" value="1"/>
</dbReference>
<dbReference type="InterPro" id="IPR013752">
    <property type="entry name" value="KPA_reductase"/>
</dbReference>
<dbReference type="RefSeq" id="WP_189025035.1">
    <property type="nucleotide sequence ID" value="NZ_BMKR01000008.1"/>
</dbReference>
<dbReference type="GO" id="GO:0015940">
    <property type="term" value="P:pantothenate biosynthetic process"/>
    <property type="evidence" value="ECO:0007669"/>
    <property type="project" value="UniProtKB-KW"/>
</dbReference>
<evidence type="ECO:0000256" key="7">
    <source>
        <dbReference type="ARBA" id="ARBA00022857"/>
    </source>
</evidence>
<dbReference type="GO" id="GO:0005737">
    <property type="term" value="C:cytoplasm"/>
    <property type="evidence" value="ECO:0007669"/>
    <property type="project" value="TreeGrafter"/>
</dbReference>
<organism evidence="14 15">
    <name type="scientific">Paenibacillus albidus</name>
    <dbReference type="NCBI Taxonomy" id="2041023"/>
    <lineage>
        <taxon>Bacteria</taxon>
        <taxon>Bacillati</taxon>
        <taxon>Bacillota</taxon>
        <taxon>Bacilli</taxon>
        <taxon>Bacillales</taxon>
        <taxon>Paenibacillaceae</taxon>
        <taxon>Paenibacillus</taxon>
    </lineage>
</organism>
<evidence type="ECO:0000313" key="14">
    <source>
        <dbReference type="EMBL" id="GGF77945.1"/>
    </source>
</evidence>
<dbReference type="SUPFAM" id="SSF48179">
    <property type="entry name" value="6-phosphogluconate dehydrogenase C-terminal domain-like"/>
    <property type="match status" value="1"/>
</dbReference>
<protein>
    <recommendedName>
        <fullName evidence="5 11">2-dehydropantoate 2-reductase</fullName>
        <ecNumber evidence="4 11">1.1.1.169</ecNumber>
    </recommendedName>
    <alternativeName>
        <fullName evidence="9 11">Ketopantoate reductase</fullName>
    </alternativeName>
</protein>
<evidence type="ECO:0000256" key="11">
    <source>
        <dbReference type="RuleBase" id="RU362068"/>
    </source>
</evidence>
<evidence type="ECO:0000256" key="9">
    <source>
        <dbReference type="ARBA" id="ARBA00032024"/>
    </source>
</evidence>
<comment type="caution">
    <text evidence="14">The sequence shown here is derived from an EMBL/GenBank/DDBJ whole genome shotgun (WGS) entry which is preliminary data.</text>
</comment>
<keyword evidence="6 11" id="KW-0566">Pantothenate biosynthesis</keyword>
<dbReference type="EC" id="1.1.1.169" evidence="4 11"/>
<evidence type="ECO:0000256" key="2">
    <source>
        <dbReference type="ARBA" id="ARBA00004994"/>
    </source>
</evidence>
<dbReference type="SUPFAM" id="SSF51735">
    <property type="entry name" value="NAD(P)-binding Rossmann-fold domains"/>
    <property type="match status" value="1"/>
</dbReference>
<comment type="similarity">
    <text evidence="3 11">Belongs to the ketopantoate reductase family.</text>
</comment>
<accession>A0A917FHU6</accession>
<keyword evidence="7 11" id="KW-0521">NADP</keyword>
<keyword evidence="8 11" id="KW-0560">Oxidoreductase</keyword>
<name>A0A917FHU6_9BACL</name>
<dbReference type="GO" id="GO:0050661">
    <property type="term" value="F:NADP binding"/>
    <property type="evidence" value="ECO:0007669"/>
    <property type="project" value="TreeGrafter"/>
</dbReference>
<evidence type="ECO:0000259" key="12">
    <source>
        <dbReference type="Pfam" id="PF02558"/>
    </source>
</evidence>
<evidence type="ECO:0000256" key="3">
    <source>
        <dbReference type="ARBA" id="ARBA00007870"/>
    </source>
</evidence>
<gene>
    <name evidence="14" type="ORF">GCM10010912_23730</name>
</gene>
<evidence type="ECO:0000256" key="1">
    <source>
        <dbReference type="ARBA" id="ARBA00002919"/>
    </source>
</evidence>
<evidence type="ECO:0000259" key="13">
    <source>
        <dbReference type="Pfam" id="PF08546"/>
    </source>
</evidence>
<evidence type="ECO:0000313" key="15">
    <source>
        <dbReference type="Proteomes" id="UP000637643"/>
    </source>
</evidence>